<dbReference type="EMBL" id="SBKN01000003">
    <property type="protein sequence ID" value="RXR23039.1"/>
    <property type="molecule type" value="Genomic_DNA"/>
</dbReference>
<dbReference type="Proteomes" id="UP000289857">
    <property type="component" value="Unassembled WGS sequence"/>
</dbReference>
<evidence type="ECO:0000313" key="2">
    <source>
        <dbReference type="EMBL" id="RXR23039.1"/>
    </source>
</evidence>
<evidence type="ECO:0000256" key="1">
    <source>
        <dbReference type="SAM" id="MobiDB-lite"/>
    </source>
</evidence>
<feature type="compositionally biased region" description="Basic residues" evidence="1">
    <location>
        <begin position="22"/>
        <end position="43"/>
    </location>
</feature>
<protein>
    <submittedName>
        <fullName evidence="2">Uncharacterized protein</fullName>
    </submittedName>
</protein>
<feature type="region of interest" description="Disordered" evidence="1">
    <location>
        <begin position="16"/>
        <end position="44"/>
    </location>
</feature>
<sequence length="229" mass="27009">MEKITVKELIEFREKTSDKSKKNYAQKLKFRKPKEKAQGKKKGGGNYWSISNSCIQNVFKDGTEDYYDLKIDDAIISKEIEQRERFKTMYQRNIDILSNFKEFDILNLRPENIQNFESIHKEQRIVEVNKYPIYLNPNLVFSFERNGKKEIGALLLISQIDGYKKSQLGMFCEMLYRFLELHFSNDYQIAEDYCITIDTCLSKIMTYTEISDGTVPSLIKPTIEEIKKL</sequence>
<evidence type="ECO:0000313" key="3">
    <source>
        <dbReference type="Proteomes" id="UP000289857"/>
    </source>
</evidence>
<keyword evidence="3" id="KW-1185">Reference proteome</keyword>
<dbReference type="OrthoDB" id="660153at2"/>
<proteinExistence type="predicted"/>
<accession>A0A4Q1KCT2</accession>
<comment type="caution">
    <text evidence="2">The sequence shown here is derived from an EMBL/GenBank/DDBJ whole genome shotgun (WGS) entry which is preliminary data.</text>
</comment>
<name>A0A4Q1KCT2_9FLAO</name>
<reference evidence="3" key="1">
    <citation type="submission" date="2019-01" db="EMBL/GenBank/DDBJ databases">
        <title>Cytophagaceae bacterium strain CAR-16.</title>
        <authorList>
            <person name="Chen W.-M."/>
        </authorList>
    </citation>
    <scope>NUCLEOTIDE SEQUENCE [LARGE SCALE GENOMIC DNA]</scope>
    <source>
        <strain evidence="3">WWJ-16</strain>
    </source>
</reference>
<organism evidence="2 3">
    <name type="scientific">Flavobacterium stagni</name>
    <dbReference type="NCBI Taxonomy" id="2506421"/>
    <lineage>
        <taxon>Bacteria</taxon>
        <taxon>Pseudomonadati</taxon>
        <taxon>Bacteroidota</taxon>
        <taxon>Flavobacteriia</taxon>
        <taxon>Flavobacteriales</taxon>
        <taxon>Flavobacteriaceae</taxon>
        <taxon>Flavobacterium</taxon>
    </lineage>
</organism>
<gene>
    <name evidence="2" type="ORF">EQG61_07325</name>
</gene>
<dbReference type="RefSeq" id="WP_129461269.1">
    <property type="nucleotide sequence ID" value="NZ_SBKN01000003.1"/>
</dbReference>
<dbReference type="AlphaFoldDB" id="A0A4Q1KCT2"/>